<dbReference type="Proteomes" id="UP000708208">
    <property type="component" value="Unassembled WGS sequence"/>
</dbReference>
<evidence type="ECO:0000313" key="2">
    <source>
        <dbReference type="Proteomes" id="UP000708208"/>
    </source>
</evidence>
<name>A0A8J2KTL1_9HEXA</name>
<accession>A0A8J2KTL1</accession>
<protein>
    <submittedName>
        <fullName evidence="1">Uncharacterized protein</fullName>
    </submittedName>
</protein>
<gene>
    <name evidence="1" type="ORF">AFUS01_LOCUS31009</name>
</gene>
<keyword evidence="2" id="KW-1185">Reference proteome</keyword>
<dbReference type="EMBL" id="CAJVCH010485025">
    <property type="protein sequence ID" value="CAG7820625.1"/>
    <property type="molecule type" value="Genomic_DNA"/>
</dbReference>
<reference evidence="1" key="1">
    <citation type="submission" date="2021-06" db="EMBL/GenBank/DDBJ databases">
        <authorList>
            <person name="Hodson N. C."/>
            <person name="Mongue J. A."/>
            <person name="Jaron S. K."/>
        </authorList>
    </citation>
    <scope>NUCLEOTIDE SEQUENCE</scope>
</reference>
<sequence>LQQFDAFLAKANF</sequence>
<organism evidence="1 2">
    <name type="scientific">Allacma fusca</name>
    <dbReference type="NCBI Taxonomy" id="39272"/>
    <lineage>
        <taxon>Eukaryota</taxon>
        <taxon>Metazoa</taxon>
        <taxon>Ecdysozoa</taxon>
        <taxon>Arthropoda</taxon>
        <taxon>Hexapoda</taxon>
        <taxon>Collembola</taxon>
        <taxon>Symphypleona</taxon>
        <taxon>Sminthuridae</taxon>
        <taxon>Allacma</taxon>
    </lineage>
</organism>
<evidence type="ECO:0000313" key="1">
    <source>
        <dbReference type="EMBL" id="CAG7820625.1"/>
    </source>
</evidence>
<proteinExistence type="predicted"/>
<feature type="non-terminal residue" evidence="1">
    <location>
        <position position="1"/>
    </location>
</feature>
<comment type="caution">
    <text evidence="1">The sequence shown here is derived from an EMBL/GenBank/DDBJ whole genome shotgun (WGS) entry which is preliminary data.</text>
</comment>